<evidence type="ECO:0000313" key="3">
    <source>
        <dbReference type="Proteomes" id="UP000266723"/>
    </source>
</evidence>
<keyword evidence="3" id="KW-1185">Reference proteome</keyword>
<evidence type="ECO:0000256" key="1">
    <source>
        <dbReference type="SAM" id="MobiDB-lite"/>
    </source>
</evidence>
<reference evidence="2 3" key="1">
    <citation type="journal article" date="2020" name="BMC Genomics">
        <title>Intraspecific diversification of the crop wild relative Brassica cretica Lam. using demographic model selection.</title>
        <authorList>
            <person name="Kioukis A."/>
            <person name="Michalopoulou V.A."/>
            <person name="Briers L."/>
            <person name="Pirintsos S."/>
            <person name="Studholme D.J."/>
            <person name="Pavlidis P."/>
            <person name="Sarris P.F."/>
        </authorList>
    </citation>
    <scope>NUCLEOTIDE SEQUENCE [LARGE SCALE GENOMIC DNA]</scope>
    <source>
        <strain evidence="3">cv. PFS-1207/04</strain>
    </source>
</reference>
<protein>
    <submittedName>
        <fullName evidence="2">Uncharacterized protein</fullName>
    </submittedName>
</protein>
<evidence type="ECO:0000313" key="2">
    <source>
        <dbReference type="EMBL" id="KAF3579461.1"/>
    </source>
</evidence>
<sequence length="152" mass="17146">MKKDTGESDDDVLVTPPKQYNKHNRVIEADDEFVEPPLTEPAKVCNSTSACDEKLSGDEKETGESDDDVLVTPPKQYNKHNRVIEADDEFVIGISGRLLKTHDYRWHNEEAIYYEGLHRATSLGVEEGIKVLEANVPKHGLSTLADLLRMPW</sequence>
<proteinExistence type="predicted"/>
<name>A0ABQ7DQY3_BRACR</name>
<feature type="region of interest" description="Disordered" evidence="1">
    <location>
        <begin position="1"/>
        <end position="20"/>
    </location>
</feature>
<gene>
    <name evidence="2" type="ORF">DY000_02029120</name>
</gene>
<feature type="region of interest" description="Disordered" evidence="1">
    <location>
        <begin position="35"/>
        <end position="74"/>
    </location>
</feature>
<dbReference type="Proteomes" id="UP000266723">
    <property type="component" value="Unassembled WGS sequence"/>
</dbReference>
<feature type="compositionally biased region" description="Basic and acidic residues" evidence="1">
    <location>
        <begin position="51"/>
        <end position="63"/>
    </location>
</feature>
<organism evidence="2 3">
    <name type="scientific">Brassica cretica</name>
    <name type="common">Mustard</name>
    <dbReference type="NCBI Taxonomy" id="69181"/>
    <lineage>
        <taxon>Eukaryota</taxon>
        <taxon>Viridiplantae</taxon>
        <taxon>Streptophyta</taxon>
        <taxon>Embryophyta</taxon>
        <taxon>Tracheophyta</taxon>
        <taxon>Spermatophyta</taxon>
        <taxon>Magnoliopsida</taxon>
        <taxon>eudicotyledons</taxon>
        <taxon>Gunneridae</taxon>
        <taxon>Pentapetalae</taxon>
        <taxon>rosids</taxon>
        <taxon>malvids</taxon>
        <taxon>Brassicales</taxon>
        <taxon>Brassicaceae</taxon>
        <taxon>Brassiceae</taxon>
        <taxon>Brassica</taxon>
    </lineage>
</organism>
<accession>A0ABQ7DQY3</accession>
<comment type="caution">
    <text evidence="2">The sequence shown here is derived from an EMBL/GenBank/DDBJ whole genome shotgun (WGS) entry which is preliminary data.</text>
</comment>
<dbReference type="EMBL" id="QGKV02000649">
    <property type="protein sequence ID" value="KAF3579461.1"/>
    <property type="molecule type" value="Genomic_DNA"/>
</dbReference>